<comment type="function">
    <text evidence="16">Poorly processive, error-prone DNA polymerase involved in untargeted mutagenesis. Copies undamaged DNA at stalled replication forks, which arise in vivo from mismatched or misaligned primer ends. These misaligned primers can be extended by PolIV. Exhibits no 3'-5' exonuclease (proofreading) activity. May be involved in translesional synthesis, in conjunction with the beta clamp from PolIII.</text>
</comment>
<dbReference type="SUPFAM" id="SSF100879">
    <property type="entry name" value="Lesion bypass DNA polymerase (Y-family), little finger domain"/>
    <property type="match status" value="1"/>
</dbReference>
<dbReference type="NCBIfam" id="NF010731">
    <property type="entry name" value="PRK14133.1"/>
    <property type="match status" value="1"/>
</dbReference>
<evidence type="ECO:0000313" key="19">
    <source>
        <dbReference type="Proteomes" id="UP000290921"/>
    </source>
</evidence>
<dbReference type="InterPro" id="IPR043502">
    <property type="entry name" value="DNA/RNA_pol_sf"/>
</dbReference>
<dbReference type="CDD" id="cd03586">
    <property type="entry name" value="PolY_Pol_IV_kappa"/>
    <property type="match status" value="1"/>
</dbReference>
<evidence type="ECO:0000313" key="18">
    <source>
        <dbReference type="EMBL" id="RXI48485.1"/>
    </source>
</evidence>
<proteinExistence type="inferred from homology"/>
<dbReference type="InterPro" id="IPR001126">
    <property type="entry name" value="UmuC"/>
</dbReference>
<dbReference type="InterPro" id="IPR036775">
    <property type="entry name" value="DNA_pol_Y-fam_lit_finger_sf"/>
</dbReference>
<keyword evidence="12 16" id="KW-0239">DNA-directed DNA polymerase</keyword>
<comment type="subcellular location">
    <subcellularLocation>
        <location evidence="1 16">Cytoplasm</location>
    </subcellularLocation>
</comment>
<keyword evidence="9 16" id="KW-0479">Metal-binding</keyword>
<feature type="binding site" evidence="16">
    <location>
        <position position="9"/>
    </location>
    <ligand>
        <name>Mg(2+)</name>
        <dbReference type="ChEBI" id="CHEBI:18420"/>
    </ligand>
</feature>
<evidence type="ECO:0000256" key="2">
    <source>
        <dbReference type="ARBA" id="ARBA00010945"/>
    </source>
</evidence>
<evidence type="ECO:0000256" key="15">
    <source>
        <dbReference type="ARBA" id="ARBA00049244"/>
    </source>
</evidence>
<evidence type="ECO:0000256" key="5">
    <source>
        <dbReference type="ARBA" id="ARBA00022490"/>
    </source>
</evidence>
<dbReference type="Gene3D" id="3.30.70.270">
    <property type="match status" value="1"/>
</dbReference>
<dbReference type="GO" id="GO:0009432">
    <property type="term" value="P:SOS response"/>
    <property type="evidence" value="ECO:0007669"/>
    <property type="project" value="TreeGrafter"/>
</dbReference>
<dbReference type="Gene3D" id="1.10.150.20">
    <property type="entry name" value="5' to 3' exonuclease, C-terminal subdomain"/>
    <property type="match status" value="1"/>
</dbReference>
<reference evidence="18 19" key="1">
    <citation type="submission" date="2018-06" db="EMBL/GenBank/DDBJ databases">
        <title>Genome conservation of Clostridium tetani.</title>
        <authorList>
            <person name="Bruggemann H."/>
            <person name="Popoff M.R."/>
        </authorList>
    </citation>
    <scope>NUCLEOTIDE SEQUENCE [LARGE SCALE GENOMIC DNA]</scope>
    <source>
        <strain evidence="18 19">2017.061</strain>
    </source>
</reference>
<dbReference type="NCBIfam" id="NF002677">
    <property type="entry name" value="PRK02406.1"/>
    <property type="match status" value="1"/>
</dbReference>
<keyword evidence="8 16" id="KW-0235">DNA replication</keyword>
<dbReference type="GO" id="GO:0042276">
    <property type="term" value="P:error-prone translesion synthesis"/>
    <property type="evidence" value="ECO:0007669"/>
    <property type="project" value="TreeGrafter"/>
</dbReference>
<evidence type="ECO:0000256" key="11">
    <source>
        <dbReference type="ARBA" id="ARBA00022842"/>
    </source>
</evidence>
<dbReference type="GO" id="GO:0006261">
    <property type="term" value="P:DNA-templated DNA replication"/>
    <property type="evidence" value="ECO:0007669"/>
    <property type="project" value="UniProtKB-UniRule"/>
</dbReference>
<dbReference type="EC" id="2.7.7.7" evidence="16"/>
<evidence type="ECO:0000259" key="17">
    <source>
        <dbReference type="PROSITE" id="PS50173"/>
    </source>
</evidence>
<comment type="subunit">
    <text evidence="3 16">Monomer.</text>
</comment>
<keyword evidence="10 16" id="KW-0227">DNA damage</keyword>
<evidence type="ECO:0000256" key="4">
    <source>
        <dbReference type="ARBA" id="ARBA00022457"/>
    </source>
</evidence>
<dbReference type="AlphaFoldDB" id="A0A4V1LEM5"/>
<dbReference type="Proteomes" id="UP000290921">
    <property type="component" value="Unassembled WGS sequence"/>
</dbReference>
<evidence type="ECO:0000256" key="10">
    <source>
        <dbReference type="ARBA" id="ARBA00022763"/>
    </source>
</evidence>
<feature type="site" description="Substrate discrimination" evidence="16">
    <location>
        <position position="14"/>
    </location>
</feature>
<dbReference type="Gene3D" id="3.40.1170.60">
    <property type="match status" value="1"/>
</dbReference>
<dbReference type="PANTHER" id="PTHR11076">
    <property type="entry name" value="DNA REPAIR POLYMERASE UMUC / TRANSFERASE FAMILY MEMBER"/>
    <property type="match status" value="1"/>
</dbReference>
<dbReference type="GO" id="GO:0003887">
    <property type="term" value="F:DNA-directed DNA polymerase activity"/>
    <property type="evidence" value="ECO:0007669"/>
    <property type="project" value="UniProtKB-UniRule"/>
</dbReference>
<dbReference type="Pfam" id="PF11799">
    <property type="entry name" value="IMS_C"/>
    <property type="match status" value="1"/>
</dbReference>
<gene>
    <name evidence="16" type="primary">dinB</name>
    <name evidence="18" type="ORF">DP130_07065</name>
</gene>
<evidence type="ECO:0000256" key="8">
    <source>
        <dbReference type="ARBA" id="ARBA00022705"/>
    </source>
</evidence>
<dbReference type="GO" id="GO:0006281">
    <property type="term" value="P:DNA repair"/>
    <property type="evidence" value="ECO:0007669"/>
    <property type="project" value="UniProtKB-UniRule"/>
</dbReference>
<feature type="domain" description="UmuC" evidence="17">
    <location>
        <begin position="5"/>
        <end position="182"/>
    </location>
</feature>
<dbReference type="Pfam" id="PF00817">
    <property type="entry name" value="IMS"/>
    <property type="match status" value="1"/>
</dbReference>
<dbReference type="Pfam" id="PF11798">
    <property type="entry name" value="IMS_HHH"/>
    <property type="match status" value="1"/>
</dbReference>
<evidence type="ECO:0000256" key="13">
    <source>
        <dbReference type="ARBA" id="ARBA00023125"/>
    </source>
</evidence>
<dbReference type="InterPro" id="IPR050116">
    <property type="entry name" value="DNA_polymerase-Y"/>
</dbReference>
<evidence type="ECO:0000256" key="6">
    <source>
        <dbReference type="ARBA" id="ARBA00022679"/>
    </source>
</evidence>
<dbReference type="HAMAP" id="MF_01113">
    <property type="entry name" value="DNApol_IV"/>
    <property type="match status" value="1"/>
</dbReference>
<dbReference type="GO" id="GO:0005829">
    <property type="term" value="C:cytosol"/>
    <property type="evidence" value="ECO:0007669"/>
    <property type="project" value="TreeGrafter"/>
</dbReference>
<comment type="cofactor">
    <cofactor evidence="16">
        <name>Mg(2+)</name>
        <dbReference type="ChEBI" id="CHEBI:18420"/>
    </cofactor>
    <text evidence="16">Binds 2 magnesium ions per subunit.</text>
</comment>
<dbReference type="EMBL" id="QMAP01000006">
    <property type="protein sequence ID" value="RXI48485.1"/>
    <property type="molecule type" value="Genomic_DNA"/>
</dbReference>
<name>A0A4V1LEM5_CLOTA</name>
<comment type="similarity">
    <text evidence="2 16">Belongs to the DNA polymerase type-Y family.</text>
</comment>
<keyword evidence="5 16" id="KW-0963">Cytoplasm</keyword>
<protein>
    <recommendedName>
        <fullName evidence="16">DNA polymerase IV</fullName>
        <shortName evidence="16">Pol IV</shortName>
        <ecNumber evidence="16">2.7.7.7</ecNumber>
    </recommendedName>
</protein>
<evidence type="ECO:0000256" key="12">
    <source>
        <dbReference type="ARBA" id="ARBA00022932"/>
    </source>
</evidence>
<dbReference type="GO" id="GO:0000287">
    <property type="term" value="F:magnesium ion binding"/>
    <property type="evidence" value="ECO:0007669"/>
    <property type="project" value="UniProtKB-UniRule"/>
</dbReference>
<dbReference type="FunFam" id="3.40.1170.60:FF:000001">
    <property type="entry name" value="DNA polymerase IV"/>
    <property type="match status" value="1"/>
</dbReference>
<dbReference type="InterPro" id="IPR024728">
    <property type="entry name" value="PolY_HhH_motif"/>
</dbReference>
<dbReference type="GO" id="GO:0003684">
    <property type="term" value="F:damaged DNA binding"/>
    <property type="evidence" value="ECO:0007669"/>
    <property type="project" value="InterPro"/>
</dbReference>
<evidence type="ECO:0000256" key="16">
    <source>
        <dbReference type="HAMAP-Rule" id="MF_01113"/>
    </source>
</evidence>
<keyword evidence="7 16" id="KW-0548">Nucleotidyltransferase</keyword>
<comment type="catalytic activity">
    <reaction evidence="15 16">
        <text>DNA(n) + a 2'-deoxyribonucleoside 5'-triphosphate = DNA(n+1) + diphosphate</text>
        <dbReference type="Rhea" id="RHEA:22508"/>
        <dbReference type="Rhea" id="RHEA-COMP:17339"/>
        <dbReference type="Rhea" id="RHEA-COMP:17340"/>
        <dbReference type="ChEBI" id="CHEBI:33019"/>
        <dbReference type="ChEBI" id="CHEBI:61560"/>
        <dbReference type="ChEBI" id="CHEBI:173112"/>
        <dbReference type="EC" id="2.7.7.7"/>
    </reaction>
</comment>
<dbReference type="FunFam" id="3.30.1490.100:FF:000004">
    <property type="entry name" value="DNA polymerase IV"/>
    <property type="match status" value="1"/>
</dbReference>
<dbReference type="InterPro" id="IPR022880">
    <property type="entry name" value="DNApol_IV"/>
</dbReference>
<dbReference type="Gene3D" id="3.30.1490.100">
    <property type="entry name" value="DNA polymerase, Y-family, little finger domain"/>
    <property type="match status" value="1"/>
</dbReference>
<keyword evidence="14 16" id="KW-0234">DNA repair</keyword>
<comment type="caution">
    <text evidence="18">The sequence shown here is derived from an EMBL/GenBank/DDBJ whole genome shotgun (WGS) entry which is preliminary data.</text>
</comment>
<dbReference type="InterPro" id="IPR043128">
    <property type="entry name" value="Rev_trsase/Diguanyl_cyclase"/>
</dbReference>
<feature type="binding site" evidence="16">
    <location>
        <position position="103"/>
    </location>
    <ligand>
        <name>Mg(2+)</name>
        <dbReference type="ChEBI" id="CHEBI:18420"/>
    </ligand>
</feature>
<accession>A0A4V1LEM5</accession>
<evidence type="ECO:0000256" key="9">
    <source>
        <dbReference type="ARBA" id="ARBA00022723"/>
    </source>
</evidence>
<dbReference type="SUPFAM" id="SSF56672">
    <property type="entry name" value="DNA/RNA polymerases"/>
    <property type="match status" value="1"/>
</dbReference>
<evidence type="ECO:0000256" key="3">
    <source>
        <dbReference type="ARBA" id="ARBA00011245"/>
    </source>
</evidence>
<dbReference type="InterPro" id="IPR017961">
    <property type="entry name" value="DNA_pol_Y-fam_little_finger"/>
</dbReference>
<evidence type="ECO:0000256" key="1">
    <source>
        <dbReference type="ARBA" id="ARBA00004496"/>
    </source>
</evidence>
<feature type="active site" evidence="16">
    <location>
        <position position="104"/>
    </location>
</feature>
<dbReference type="PROSITE" id="PS50173">
    <property type="entry name" value="UMUC"/>
    <property type="match status" value="1"/>
</dbReference>
<keyword evidence="4 16" id="KW-0515">Mutator protein</keyword>
<keyword evidence="13 16" id="KW-0238">DNA-binding</keyword>
<keyword evidence="6 16" id="KW-0808">Transferase</keyword>
<dbReference type="RefSeq" id="WP_129030333.1">
    <property type="nucleotide sequence ID" value="NZ_QMAP01000006.1"/>
</dbReference>
<organism evidence="18 19">
    <name type="scientific">Clostridium tetani</name>
    <dbReference type="NCBI Taxonomy" id="1513"/>
    <lineage>
        <taxon>Bacteria</taxon>
        <taxon>Bacillati</taxon>
        <taxon>Bacillota</taxon>
        <taxon>Clostridia</taxon>
        <taxon>Eubacteriales</taxon>
        <taxon>Clostridiaceae</taxon>
        <taxon>Clostridium</taxon>
    </lineage>
</organism>
<keyword evidence="11 16" id="KW-0460">Magnesium</keyword>
<evidence type="ECO:0000256" key="7">
    <source>
        <dbReference type="ARBA" id="ARBA00022695"/>
    </source>
</evidence>
<evidence type="ECO:0000256" key="14">
    <source>
        <dbReference type="ARBA" id="ARBA00023204"/>
    </source>
</evidence>
<dbReference type="PANTHER" id="PTHR11076:SF33">
    <property type="entry name" value="DNA POLYMERASE KAPPA"/>
    <property type="match status" value="1"/>
</dbReference>
<sequence length="352" mass="40549">MNRIIMHIDLDAFFASVEQMDNPKLKGKPVIVGGTSGRGVVATASYEARKYGVHSAMPVFMAREKCPNGIYVPSRHDRYREVSKNIFKIFYEITSIVEPVSIDEAYLDITNCGREPLEIVKYIKKEIWKREGLTASMGISYNKFLAKLASDWNKPNGVKIIKKDMIPNILLPLPINKVHGMGKKSVEKMNNIGIFKIEDMYKLPLDLFIEYFGKFGLEIYERIRGFDNREVQVGRERKSIGNETTLRKNTKDTEEIKKYLYTFSKSISEGLKKNHMWGKTVTVKIKNYKFETTTKSKTLKDYINEEEKIYIEACKILDSINIKEPLRLIGLTLSNLSESKIEQLTIDQFISI</sequence>